<feature type="transmembrane region" description="Helical" evidence="6">
    <location>
        <begin position="620"/>
        <end position="648"/>
    </location>
</feature>
<evidence type="ECO:0000256" key="3">
    <source>
        <dbReference type="ARBA" id="ARBA00022989"/>
    </source>
</evidence>
<comment type="caution">
    <text evidence="7">The sequence shown here is derived from an EMBL/GenBank/DDBJ whole genome shotgun (WGS) entry which is preliminary data.</text>
</comment>
<sequence>MFQSHQLSTEPFVTLSTSQDLQHILQHIAMLRELPEPESLKRLIDALRVDSDDVDGANAKIDELIELLQANPEYGQALAAFILRLITKYRQIPLYTDAGIASDETFFGSVTKLIGHRFLPLLPNEELVVELANYLFDQKNDYKWIANIDADKWDTLVDLVQVGADDLSLVAQIKNNILNAIVILSYRVSGMGLHAELMEFYPELLNHSAAFVAQNQEAILFVNQYRQAHKLDEMTDEMPEVDIDPAPLLVMVEQCQDIVTSVRKRVYKTGISIRMTNLLVRLEQSLHRMQVLVDLVTDKDANRDKSIVELASSVVRTANTRYRFGSLIESNTKLLSRKVTENASRVGENYISTDPSGYKKMYRKAAIGGLFIGFMATLKILGSYLVLAPIGKAFINSMIYGLGFVFIHIAKGTVATKQPAMTAAAIASTISESSGKKTQQMTKLAELIVDILRTQFVAILGNISVAMPVAFLIAISWKYLNGAPMIDGKMAAYLLHDLDPIRSLSLPHAAIAGVFLFVSGLISGYYDNLAAYNKIGERIRRHPLLKKFLSPDWQNKLGTFVEANLGAIMGNFIFGCFLGSTATVGYMLGLPLDIRHIAFASANFIHGIFHLSPQDLTWQVITLSFVGVLLIGMVNLMVSFSLALMVALRSKGVKFFEWKRLNRLVFDHFKSRPLDFVWPRKEAVKYAQINSDGEMIHDEVKDKETRFFSDAIVRRLGFKPKDAKEISQDISEATFEPVSDEYLAQADNGEEQHSSLPKPDNKPKLPK</sequence>
<keyword evidence="3 6" id="KW-1133">Transmembrane helix</keyword>
<reference evidence="7 8" key="1">
    <citation type="submission" date="2017-02" db="EMBL/GenBank/DDBJ databases">
        <title>Draft genome sequence of Moraxella pluranimalium CCUG 54913T type strain.</title>
        <authorList>
            <person name="Salva-Serra F."/>
            <person name="Engstrom-Jakobsson H."/>
            <person name="Thorell K."/>
            <person name="Jaen-Luchoro D."/>
            <person name="Gonzales-Siles L."/>
            <person name="Karlsson R."/>
            <person name="Yazdan S."/>
            <person name="Boulund F."/>
            <person name="Johnning A."/>
            <person name="Engstrand L."/>
            <person name="Kristiansson E."/>
            <person name="Moore E."/>
        </authorList>
    </citation>
    <scope>NUCLEOTIDE SEQUENCE [LARGE SCALE GENOMIC DNA]</scope>
    <source>
        <strain evidence="7 8">CCUG 54913</strain>
    </source>
</reference>
<keyword evidence="2 6" id="KW-0812">Transmembrane</keyword>
<comment type="subcellular location">
    <subcellularLocation>
        <location evidence="1">Membrane</location>
        <topology evidence="1">Multi-pass membrane protein</topology>
    </subcellularLocation>
</comment>
<dbReference type="InterPro" id="IPR023271">
    <property type="entry name" value="Aquaporin-like"/>
</dbReference>
<dbReference type="EMBL" id="MUYU01000015">
    <property type="protein sequence ID" value="OOS23692.1"/>
    <property type="molecule type" value="Genomic_DNA"/>
</dbReference>
<name>A0A1T0CMW8_9GAMM</name>
<feature type="transmembrane region" description="Helical" evidence="6">
    <location>
        <begin position="393"/>
        <end position="410"/>
    </location>
</feature>
<dbReference type="Proteomes" id="UP000189800">
    <property type="component" value="Unassembled WGS sequence"/>
</dbReference>
<feature type="transmembrane region" description="Helical" evidence="6">
    <location>
        <begin position="506"/>
        <end position="526"/>
    </location>
</feature>
<keyword evidence="4 6" id="KW-0472">Membrane</keyword>
<evidence type="ECO:0000256" key="2">
    <source>
        <dbReference type="ARBA" id="ARBA00022692"/>
    </source>
</evidence>
<evidence type="ECO:0000256" key="1">
    <source>
        <dbReference type="ARBA" id="ARBA00004141"/>
    </source>
</evidence>
<dbReference type="AlphaFoldDB" id="A0A1T0CMW8"/>
<dbReference type="Pfam" id="PF10136">
    <property type="entry name" value="SpecificRecomb"/>
    <property type="match status" value="1"/>
</dbReference>
<evidence type="ECO:0000313" key="8">
    <source>
        <dbReference type="Proteomes" id="UP000189800"/>
    </source>
</evidence>
<dbReference type="InterPro" id="IPR011385">
    <property type="entry name" value="Site-sp_rcmbase"/>
</dbReference>
<feature type="transmembrane region" description="Helical" evidence="6">
    <location>
        <begin position="565"/>
        <end position="588"/>
    </location>
</feature>
<feature type="transmembrane region" description="Helical" evidence="6">
    <location>
        <begin position="456"/>
        <end position="480"/>
    </location>
</feature>
<evidence type="ECO:0000256" key="4">
    <source>
        <dbReference type="ARBA" id="ARBA00023136"/>
    </source>
</evidence>
<evidence type="ECO:0000313" key="7">
    <source>
        <dbReference type="EMBL" id="OOS23692.1"/>
    </source>
</evidence>
<dbReference type="PIRSF" id="PIRSF015380">
    <property type="entry name" value="Site-sp_rcmb"/>
    <property type="match status" value="1"/>
</dbReference>
<dbReference type="GO" id="GO:0016020">
    <property type="term" value="C:membrane"/>
    <property type="evidence" value="ECO:0007669"/>
    <property type="project" value="UniProtKB-SubCell"/>
</dbReference>
<accession>A0A1T0CMW8</accession>
<dbReference type="Gene3D" id="1.20.1080.10">
    <property type="entry name" value="Glycerol uptake facilitator protein"/>
    <property type="match status" value="1"/>
</dbReference>
<feature type="transmembrane region" description="Helical" evidence="6">
    <location>
        <begin position="365"/>
        <end position="387"/>
    </location>
</feature>
<feature type="region of interest" description="Disordered" evidence="5">
    <location>
        <begin position="741"/>
        <end position="767"/>
    </location>
</feature>
<dbReference type="STRING" id="470453.B0680_06595"/>
<keyword evidence="8" id="KW-1185">Reference proteome</keyword>
<protein>
    <submittedName>
        <fullName evidence="7">Recombinase</fullName>
    </submittedName>
</protein>
<evidence type="ECO:0000256" key="6">
    <source>
        <dbReference type="SAM" id="Phobius"/>
    </source>
</evidence>
<evidence type="ECO:0000256" key="5">
    <source>
        <dbReference type="SAM" id="MobiDB-lite"/>
    </source>
</evidence>
<organism evidence="7 8">
    <name type="scientific">Moraxella pluranimalium</name>
    <dbReference type="NCBI Taxonomy" id="470453"/>
    <lineage>
        <taxon>Bacteria</taxon>
        <taxon>Pseudomonadati</taxon>
        <taxon>Pseudomonadota</taxon>
        <taxon>Gammaproteobacteria</taxon>
        <taxon>Moraxellales</taxon>
        <taxon>Moraxellaceae</taxon>
        <taxon>Moraxella</taxon>
    </lineage>
</organism>
<gene>
    <name evidence="7" type="ORF">B0680_06595</name>
</gene>
<proteinExistence type="predicted"/>